<sequence>MEPTTATPSTARIALKYGLFIGLGLIIYYLISQLAGLANNPTAGMIGMVISAGILVVGIVYAIKDFKSQNDGFMSYGQGLGLGALASAVSGLISGIFSSIYVSFIDNSAMKQAMDMQRQQMEEKGMDDAQIDQAMAIAEQFSGPGTILVISILTMLFIGFILSLIISAVMKNERNEFV</sequence>
<organism evidence="2 3">
    <name type="scientific">Rhodocytophaga rosea</name>
    <dbReference type="NCBI Taxonomy" id="2704465"/>
    <lineage>
        <taxon>Bacteria</taxon>
        <taxon>Pseudomonadati</taxon>
        <taxon>Bacteroidota</taxon>
        <taxon>Cytophagia</taxon>
        <taxon>Cytophagales</taxon>
        <taxon>Rhodocytophagaceae</taxon>
        <taxon>Rhodocytophaga</taxon>
    </lineage>
</organism>
<dbReference type="Proteomes" id="UP000480178">
    <property type="component" value="Chromosome"/>
</dbReference>
<feature type="transmembrane region" description="Helical" evidence="1">
    <location>
        <begin position="43"/>
        <end position="63"/>
    </location>
</feature>
<dbReference type="AlphaFoldDB" id="A0A6C0GFK8"/>
<keyword evidence="1" id="KW-1133">Transmembrane helix</keyword>
<keyword evidence="1" id="KW-0812">Transmembrane</keyword>
<accession>A0A6C0GFK8</accession>
<dbReference type="EMBL" id="CP048222">
    <property type="protein sequence ID" value="QHT66821.1"/>
    <property type="molecule type" value="Genomic_DNA"/>
</dbReference>
<evidence type="ECO:0000313" key="2">
    <source>
        <dbReference type="EMBL" id="QHT66821.1"/>
    </source>
</evidence>
<keyword evidence="3" id="KW-1185">Reference proteome</keyword>
<evidence type="ECO:0000256" key="1">
    <source>
        <dbReference type="SAM" id="Phobius"/>
    </source>
</evidence>
<dbReference type="Pfam" id="PF13858">
    <property type="entry name" value="DUF4199"/>
    <property type="match status" value="1"/>
</dbReference>
<feature type="transmembrane region" description="Helical" evidence="1">
    <location>
        <begin position="147"/>
        <end position="170"/>
    </location>
</feature>
<name>A0A6C0GFK8_9BACT</name>
<dbReference type="RefSeq" id="WP_162442873.1">
    <property type="nucleotide sequence ID" value="NZ_CP048222.1"/>
</dbReference>
<gene>
    <name evidence="2" type="ORF">GXP67_09200</name>
</gene>
<dbReference type="InterPro" id="IPR025250">
    <property type="entry name" value="DUF4199"/>
</dbReference>
<keyword evidence="1" id="KW-0472">Membrane</keyword>
<dbReference type="KEGG" id="rhoz:GXP67_09200"/>
<reference evidence="2 3" key="1">
    <citation type="submission" date="2020-01" db="EMBL/GenBank/DDBJ databases">
        <authorList>
            <person name="Kim M.K."/>
        </authorList>
    </citation>
    <scope>NUCLEOTIDE SEQUENCE [LARGE SCALE GENOMIC DNA]</scope>
    <source>
        <strain evidence="2 3">172606-1</strain>
    </source>
</reference>
<feature type="transmembrane region" description="Helical" evidence="1">
    <location>
        <begin position="83"/>
        <end position="104"/>
    </location>
</feature>
<protein>
    <submittedName>
        <fullName evidence="2">DUF4199 domain-containing protein</fullName>
    </submittedName>
</protein>
<feature type="transmembrane region" description="Helical" evidence="1">
    <location>
        <begin position="13"/>
        <end position="31"/>
    </location>
</feature>
<evidence type="ECO:0000313" key="3">
    <source>
        <dbReference type="Proteomes" id="UP000480178"/>
    </source>
</evidence>
<proteinExistence type="predicted"/>